<accession>A0A8X7BZ24</accession>
<protein>
    <submittedName>
        <fullName evidence="1">Uncharacterized protein</fullName>
    </submittedName>
</protein>
<dbReference type="EMBL" id="BMAV01006856">
    <property type="protein sequence ID" value="GFY49185.1"/>
    <property type="molecule type" value="Genomic_DNA"/>
</dbReference>
<dbReference type="SUPFAM" id="SSF56672">
    <property type="entry name" value="DNA/RNA polymerases"/>
    <property type="match status" value="1"/>
</dbReference>
<name>A0A8X7BZ24_9ARAC</name>
<dbReference type="AlphaFoldDB" id="A0A8X7BZ24"/>
<dbReference type="Proteomes" id="UP000886998">
    <property type="component" value="Unassembled WGS sequence"/>
</dbReference>
<gene>
    <name evidence="1" type="primary">AVEN_116726_1</name>
    <name evidence="1" type="ORF">TNIN_285141</name>
</gene>
<reference evidence="1" key="1">
    <citation type="submission" date="2020-08" db="EMBL/GenBank/DDBJ databases">
        <title>Multicomponent nature underlies the extraordinary mechanical properties of spider dragline silk.</title>
        <authorList>
            <person name="Kono N."/>
            <person name="Nakamura H."/>
            <person name="Mori M."/>
            <person name="Yoshida Y."/>
            <person name="Ohtoshi R."/>
            <person name="Malay A.D."/>
            <person name="Moran D.A.P."/>
            <person name="Tomita M."/>
            <person name="Numata K."/>
            <person name="Arakawa K."/>
        </authorList>
    </citation>
    <scope>NUCLEOTIDE SEQUENCE</scope>
</reference>
<proteinExistence type="predicted"/>
<dbReference type="InterPro" id="IPR043502">
    <property type="entry name" value="DNA/RNA_pol_sf"/>
</dbReference>
<keyword evidence="2" id="KW-1185">Reference proteome</keyword>
<evidence type="ECO:0000313" key="1">
    <source>
        <dbReference type="EMBL" id="GFY49185.1"/>
    </source>
</evidence>
<evidence type="ECO:0000313" key="2">
    <source>
        <dbReference type="Proteomes" id="UP000886998"/>
    </source>
</evidence>
<dbReference type="GO" id="GO:0071897">
    <property type="term" value="P:DNA biosynthetic process"/>
    <property type="evidence" value="ECO:0007669"/>
    <property type="project" value="UniProtKB-ARBA"/>
</dbReference>
<sequence length="105" mass="11901">MYRQILVADEDQKYQQNLWRNNSNEDIRTYKLKTVTYGLAAASFLATRCIKQIALDNKNNPNLSGTLQEDICMNDLLSGSDTPNNAISICKDIAHVLCTHGFHLR</sequence>
<comment type="caution">
    <text evidence="1">The sequence shown here is derived from an EMBL/GenBank/DDBJ whole genome shotgun (WGS) entry which is preliminary data.</text>
</comment>
<dbReference type="OrthoDB" id="8052806at2759"/>
<organism evidence="1 2">
    <name type="scientific">Trichonephila inaurata madagascariensis</name>
    <dbReference type="NCBI Taxonomy" id="2747483"/>
    <lineage>
        <taxon>Eukaryota</taxon>
        <taxon>Metazoa</taxon>
        <taxon>Ecdysozoa</taxon>
        <taxon>Arthropoda</taxon>
        <taxon>Chelicerata</taxon>
        <taxon>Arachnida</taxon>
        <taxon>Araneae</taxon>
        <taxon>Araneomorphae</taxon>
        <taxon>Entelegynae</taxon>
        <taxon>Araneoidea</taxon>
        <taxon>Nephilidae</taxon>
        <taxon>Trichonephila</taxon>
        <taxon>Trichonephila inaurata</taxon>
    </lineage>
</organism>